<dbReference type="Gene3D" id="1.10.443.10">
    <property type="entry name" value="Intergrase catalytic core"/>
    <property type="match status" value="1"/>
</dbReference>
<protein>
    <submittedName>
        <fullName evidence="3">Integrase</fullName>
    </submittedName>
</protein>
<dbReference type="PATRIC" id="fig|157733.3.peg.2886"/>
<dbReference type="AlphaFoldDB" id="A0A0J6CQ20"/>
<dbReference type="PROSITE" id="PS51898">
    <property type="entry name" value="TYR_RECOMBINASE"/>
    <property type="match status" value="1"/>
</dbReference>
<dbReference type="InterPro" id="IPR002104">
    <property type="entry name" value="Integrase_catalytic"/>
</dbReference>
<name>A0A0J6CQ20_9BACL</name>
<evidence type="ECO:0000313" key="4">
    <source>
        <dbReference type="Proteomes" id="UP000035996"/>
    </source>
</evidence>
<dbReference type="SUPFAM" id="SSF56349">
    <property type="entry name" value="DNA breaking-rejoining enzymes"/>
    <property type="match status" value="1"/>
</dbReference>
<comment type="caution">
    <text evidence="3">The sequence shown here is derived from an EMBL/GenBank/DDBJ whole genome shotgun (WGS) entry which is preliminary data.</text>
</comment>
<evidence type="ECO:0000256" key="1">
    <source>
        <dbReference type="ARBA" id="ARBA00023172"/>
    </source>
</evidence>
<organism evidence="3 4">
    <name type="scientific">Guptibacillus hwajinpoensis</name>
    <dbReference type="NCBI Taxonomy" id="208199"/>
    <lineage>
        <taxon>Bacteria</taxon>
        <taxon>Bacillati</taxon>
        <taxon>Bacillota</taxon>
        <taxon>Bacilli</taxon>
        <taxon>Bacillales</taxon>
        <taxon>Guptibacillaceae</taxon>
        <taxon>Guptibacillus</taxon>
    </lineage>
</organism>
<sequence length="180" mass="21198">MNTVQPIRDPQKIKLIKQNLRRRNSRDWFLFIMGINTGLRISDLLPLRVRDVRNQTHIVIKEKKTGKTKRFPINYSLKELIESYTFDMQDYDYLFPSHKTDLPIQRGQAYKILNQAASEAGLTEIGTHTMRKTFGYFYYKQTKDVAMLQKIFGHSAPSITLRYIGIEQEQIDESLFNFSL</sequence>
<dbReference type="GO" id="GO:0006310">
    <property type="term" value="P:DNA recombination"/>
    <property type="evidence" value="ECO:0007669"/>
    <property type="project" value="UniProtKB-KW"/>
</dbReference>
<dbReference type="PANTHER" id="PTHR30349">
    <property type="entry name" value="PHAGE INTEGRASE-RELATED"/>
    <property type="match status" value="1"/>
</dbReference>
<dbReference type="Pfam" id="PF00589">
    <property type="entry name" value="Phage_integrase"/>
    <property type="match status" value="1"/>
</dbReference>
<keyword evidence="1" id="KW-0233">DNA recombination</keyword>
<accession>A0A0J6CQ20</accession>
<evidence type="ECO:0000313" key="3">
    <source>
        <dbReference type="EMBL" id="KMM38356.1"/>
    </source>
</evidence>
<keyword evidence="4" id="KW-1185">Reference proteome</keyword>
<dbReference type="OrthoDB" id="9788852at2"/>
<dbReference type="GO" id="GO:0015074">
    <property type="term" value="P:DNA integration"/>
    <property type="evidence" value="ECO:0007669"/>
    <property type="project" value="InterPro"/>
</dbReference>
<dbReference type="InterPro" id="IPR013762">
    <property type="entry name" value="Integrase-like_cat_sf"/>
</dbReference>
<dbReference type="GO" id="GO:0003677">
    <property type="term" value="F:DNA binding"/>
    <property type="evidence" value="ECO:0007669"/>
    <property type="project" value="InterPro"/>
</dbReference>
<evidence type="ECO:0000259" key="2">
    <source>
        <dbReference type="PROSITE" id="PS51898"/>
    </source>
</evidence>
<dbReference type="PANTHER" id="PTHR30349:SF82">
    <property type="entry name" value="INTEGRASE_RECOMBINASE YOEC-RELATED"/>
    <property type="match status" value="1"/>
</dbReference>
<dbReference type="InterPro" id="IPR011010">
    <property type="entry name" value="DNA_brk_join_enz"/>
</dbReference>
<reference evidence="3" key="1">
    <citation type="submission" date="2015-06" db="EMBL/GenBank/DDBJ databases">
        <authorList>
            <person name="Liu B."/>
            <person name="Wang J."/>
            <person name="Zhu Y."/>
            <person name="Liu G."/>
            <person name="Chen Q."/>
            <person name="Zheng C."/>
            <person name="Che J."/>
            <person name="Ge C."/>
            <person name="Shi H."/>
            <person name="Pan Z."/>
            <person name="Liu X."/>
        </authorList>
    </citation>
    <scope>NUCLEOTIDE SEQUENCE [LARGE SCALE GENOMIC DNA]</scope>
    <source>
        <strain evidence="3">DSM 16346</strain>
    </source>
</reference>
<feature type="domain" description="Tyr recombinase" evidence="2">
    <location>
        <begin position="3"/>
        <end position="176"/>
    </location>
</feature>
<dbReference type="EMBL" id="LELK01000001">
    <property type="protein sequence ID" value="KMM38356.1"/>
    <property type="molecule type" value="Genomic_DNA"/>
</dbReference>
<dbReference type="Proteomes" id="UP000035996">
    <property type="component" value="Unassembled WGS sequence"/>
</dbReference>
<dbReference type="CDD" id="cd01192">
    <property type="entry name" value="INT_C_like_3"/>
    <property type="match status" value="1"/>
</dbReference>
<dbReference type="STRING" id="157733.AB986_03355"/>
<proteinExistence type="predicted"/>
<dbReference type="InterPro" id="IPR050090">
    <property type="entry name" value="Tyrosine_recombinase_XerCD"/>
</dbReference>
<gene>
    <name evidence="3" type="ORF">AB986_03355</name>
</gene>
<dbReference type="RefSeq" id="WP_048309467.1">
    <property type="nucleotide sequence ID" value="NZ_CP119526.1"/>
</dbReference>